<evidence type="ECO:0000313" key="5">
    <source>
        <dbReference type="Proteomes" id="UP000597877"/>
    </source>
</evidence>
<dbReference type="RefSeq" id="WP_118589579.1">
    <property type="nucleotide sequence ID" value="NZ_JACOOZ010000011.1"/>
</dbReference>
<proteinExistence type="predicted"/>
<dbReference type="SUPFAM" id="SSF48726">
    <property type="entry name" value="Immunoglobulin"/>
    <property type="match status" value="1"/>
</dbReference>
<feature type="compositionally biased region" description="Low complexity" evidence="1">
    <location>
        <begin position="171"/>
        <end position="181"/>
    </location>
</feature>
<evidence type="ECO:0000259" key="3">
    <source>
        <dbReference type="PROSITE" id="PS50835"/>
    </source>
</evidence>
<evidence type="ECO:0000256" key="1">
    <source>
        <dbReference type="SAM" id="MobiDB-lite"/>
    </source>
</evidence>
<comment type="caution">
    <text evidence="4">The sequence shown here is derived from an EMBL/GenBank/DDBJ whole genome shotgun (WGS) entry which is preliminary data.</text>
</comment>
<organism evidence="4 5">
    <name type="scientific">Eubacterium segne</name>
    <dbReference type="NCBI Taxonomy" id="2763045"/>
    <lineage>
        <taxon>Bacteria</taxon>
        <taxon>Bacillati</taxon>
        <taxon>Bacillota</taxon>
        <taxon>Clostridia</taxon>
        <taxon>Eubacteriales</taxon>
        <taxon>Eubacteriaceae</taxon>
        <taxon>Eubacterium</taxon>
    </lineage>
</organism>
<protein>
    <submittedName>
        <fullName evidence="4">PT domain-containing protein</fullName>
    </submittedName>
</protein>
<dbReference type="InterPro" id="IPR007110">
    <property type="entry name" value="Ig-like_dom"/>
</dbReference>
<dbReference type="InterPro" id="IPR013783">
    <property type="entry name" value="Ig-like_fold"/>
</dbReference>
<evidence type="ECO:0000313" key="4">
    <source>
        <dbReference type="EMBL" id="MBC5668853.1"/>
    </source>
</evidence>
<dbReference type="Proteomes" id="UP000597877">
    <property type="component" value="Unassembled WGS sequence"/>
</dbReference>
<dbReference type="SMART" id="SM00409">
    <property type="entry name" value="IG"/>
    <property type="match status" value="4"/>
</dbReference>
<gene>
    <name evidence="4" type="ORF">H8S00_12835</name>
</gene>
<sequence length="560" mass="59662">MKKFLAILFSVVVTLGAITVLGANVNDPYEFDGDVITNPFWWLYTTEAPETETEPTTVGANWVLVGQNSNNNYYYDKANMTVNEVVSIQQPGWASELGIYLNVSEAITSVTVNGVSQNVASIDGAGAVVYLSALTQDVNEVIVKYGNNTAKVLFKKEALSETEAPTEKPTEAPTEAPTEKPTVAPVELKITSQPQNLTAKAGEKAVFSLKAEGEGLTYQWQVFSSSNVWANTSIAGNKTNRISFTIPASYKTKQYRCIVSDKYGNSVTSDVAVLTVGETVEGLTITKQPQSITAPVGKKVSFNVVAAGSDKITYQWQTSSNGTTWKNTKVAGHNTAKITLTIPATYTVKYYRVIVTDATTGKSVTSDAAKLTVGNRNLAITSQPANVTAGAGNKATFKVVATGTGLTYQWQTSSDGTTWNNTKVSGHNTDTISLVIPASYKVKYYRVIVTDVTGASVTSSAAKLTVGKEGLAITSQPKDLVAKAGATAKFSVSAVGANLTYQWQTLNASGSWVNTSIAGNKTNTISFKIPASYKTKQYRCIVKDGSGNTVISDVATLTVQ</sequence>
<feature type="region of interest" description="Disordered" evidence="1">
    <location>
        <begin position="159"/>
        <end position="181"/>
    </location>
</feature>
<feature type="chain" id="PRO_5046662063" evidence="2">
    <location>
        <begin position="23"/>
        <end position="560"/>
    </location>
</feature>
<feature type="signal peptide" evidence="2">
    <location>
        <begin position="1"/>
        <end position="22"/>
    </location>
</feature>
<keyword evidence="5" id="KW-1185">Reference proteome</keyword>
<dbReference type="InterPro" id="IPR036179">
    <property type="entry name" value="Ig-like_dom_sf"/>
</dbReference>
<dbReference type="InterPro" id="IPR003599">
    <property type="entry name" value="Ig_sub"/>
</dbReference>
<feature type="compositionally biased region" description="Basic and acidic residues" evidence="1">
    <location>
        <begin position="159"/>
        <end position="170"/>
    </location>
</feature>
<accession>A0ABR7F5H2</accession>
<reference evidence="4 5" key="1">
    <citation type="submission" date="2020-08" db="EMBL/GenBank/DDBJ databases">
        <title>Genome public.</title>
        <authorList>
            <person name="Liu C."/>
            <person name="Sun Q."/>
        </authorList>
    </citation>
    <scope>NUCLEOTIDE SEQUENCE [LARGE SCALE GENOMIC DNA]</scope>
    <source>
        <strain evidence="4 5">BX4</strain>
    </source>
</reference>
<dbReference type="EMBL" id="JACOOZ010000011">
    <property type="protein sequence ID" value="MBC5668853.1"/>
    <property type="molecule type" value="Genomic_DNA"/>
</dbReference>
<evidence type="ECO:0000256" key="2">
    <source>
        <dbReference type="SAM" id="SignalP"/>
    </source>
</evidence>
<dbReference type="Gene3D" id="2.60.40.10">
    <property type="entry name" value="Immunoglobulins"/>
    <property type="match status" value="4"/>
</dbReference>
<name>A0ABR7F5H2_9FIRM</name>
<dbReference type="PROSITE" id="PS50835">
    <property type="entry name" value="IG_LIKE"/>
    <property type="match status" value="1"/>
</dbReference>
<keyword evidence="2" id="KW-0732">Signal</keyword>
<feature type="domain" description="Ig-like" evidence="3">
    <location>
        <begin position="181"/>
        <end position="275"/>
    </location>
</feature>